<protein>
    <submittedName>
        <fullName evidence="2">Uncharacterized protein</fullName>
    </submittedName>
</protein>
<evidence type="ECO:0000313" key="2">
    <source>
        <dbReference type="EMBL" id="KZP08085.1"/>
    </source>
</evidence>
<reference evidence="2 3" key="1">
    <citation type="journal article" date="2016" name="Mol. Biol. Evol.">
        <title>Comparative Genomics of Early-Diverging Mushroom-Forming Fungi Provides Insights into the Origins of Lignocellulose Decay Capabilities.</title>
        <authorList>
            <person name="Nagy L.G."/>
            <person name="Riley R."/>
            <person name="Tritt A."/>
            <person name="Adam C."/>
            <person name="Daum C."/>
            <person name="Floudas D."/>
            <person name="Sun H."/>
            <person name="Yadav J.S."/>
            <person name="Pangilinan J."/>
            <person name="Larsson K.H."/>
            <person name="Matsuura K."/>
            <person name="Barry K."/>
            <person name="Labutti K."/>
            <person name="Kuo R."/>
            <person name="Ohm R.A."/>
            <person name="Bhattacharya S.S."/>
            <person name="Shirouzu T."/>
            <person name="Yoshinaga Y."/>
            <person name="Martin F.M."/>
            <person name="Grigoriev I.V."/>
            <person name="Hibbett D.S."/>
        </authorList>
    </citation>
    <scope>NUCLEOTIDE SEQUENCE [LARGE SCALE GENOMIC DNA]</scope>
    <source>
        <strain evidence="2 3">CBS 109695</strain>
    </source>
</reference>
<feature type="compositionally biased region" description="Polar residues" evidence="1">
    <location>
        <begin position="75"/>
        <end position="96"/>
    </location>
</feature>
<sequence length="226" mass="23856">MIVDTPKSSHTLLITRHISTFCAHQSHRSLRTLLCPLRNHRPSPEAVFALFLCPASTRPLSSARVAPLSEANTTGYTYPARTSGSATPTTHSSGESDGNLEDAALGDAETTPPGCCVAVGDGVCGGSGAWRADRAGRGRWRGLHRQGAADVEAGCSAEDISLCQRVEAPVLCVINLGPALQRNGEQWSGSSIKVDVCRSYSLRLCAGTLKERRLLQIVAAYGPGDS</sequence>
<accession>A0A165X0Y1</accession>
<name>A0A165X0Y1_9AGAM</name>
<dbReference type="AlphaFoldDB" id="A0A165X0Y1"/>
<gene>
    <name evidence="2" type="ORF">FIBSPDRAFT_1052585</name>
</gene>
<evidence type="ECO:0000313" key="3">
    <source>
        <dbReference type="Proteomes" id="UP000076532"/>
    </source>
</evidence>
<organism evidence="2 3">
    <name type="scientific">Athelia psychrophila</name>
    <dbReference type="NCBI Taxonomy" id="1759441"/>
    <lineage>
        <taxon>Eukaryota</taxon>
        <taxon>Fungi</taxon>
        <taxon>Dikarya</taxon>
        <taxon>Basidiomycota</taxon>
        <taxon>Agaricomycotina</taxon>
        <taxon>Agaricomycetes</taxon>
        <taxon>Agaricomycetidae</taxon>
        <taxon>Atheliales</taxon>
        <taxon>Atheliaceae</taxon>
        <taxon>Athelia</taxon>
    </lineage>
</organism>
<dbReference type="EMBL" id="KV417731">
    <property type="protein sequence ID" value="KZP08085.1"/>
    <property type="molecule type" value="Genomic_DNA"/>
</dbReference>
<proteinExistence type="predicted"/>
<feature type="region of interest" description="Disordered" evidence="1">
    <location>
        <begin position="75"/>
        <end position="104"/>
    </location>
</feature>
<evidence type="ECO:0000256" key="1">
    <source>
        <dbReference type="SAM" id="MobiDB-lite"/>
    </source>
</evidence>
<keyword evidence="3" id="KW-1185">Reference proteome</keyword>
<dbReference type="Proteomes" id="UP000076532">
    <property type="component" value="Unassembled WGS sequence"/>
</dbReference>